<evidence type="ECO:0000313" key="3">
    <source>
        <dbReference type="Proteomes" id="UP001205105"/>
    </source>
</evidence>
<name>A0AAD5H3B2_9CHLO</name>
<organism evidence="2 3">
    <name type="scientific">Chlorella ohadii</name>
    <dbReference type="NCBI Taxonomy" id="2649997"/>
    <lineage>
        <taxon>Eukaryota</taxon>
        <taxon>Viridiplantae</taxon>
        <taxon>Chlorophyta</taxon>
        <taxon>core chlorophytes</taxon>
        <taxon>Trebouxiophyceae</taxon>
        <taxon>Chlorellales</taxon>
        <taxon>Chlorellaceae</taxon>
        <taxon>Chlorella clade</taxon>
        <taxon>Chlorella</taxon>
    </lineage>
</organism>
<accession>A0AAD5H3B2</accession>
<sequence length="128" mass="14080">MEKIKEAFTGKSKEERATGYTKGGTGATETETRVGTVEVPVVQQTTRTTGVAEGEAAVCAQEYFTKVEDRPVVKERVEMIKEHRPVEKEFVVETRQTGVERELPSGEVEHLGTTERIVSVTPPSAPCE</sequence>
<dbReference type="Proteomes" id="UP001205105">
    <property type="component" value="Unassembled WGS sequence"/>
</dbReference>
<dbReference type="AlphaFoldDB" id="A0AAD5H3B2"/>
<feature type="compositionally biased region" description="Basic and acidic residues" evidence="1">
    <location>
        <begin position="1"/>
        <end position="17"/>
    </location>
</feature>
<dbReference type="EMBL" id="JADXDR010000053">
    <property type="protein sequence ID" value="KAI7842361.1"/>
    <property type="molecule type" value="Genomic_DNA"/>
</dbReference>
<protein>
    <submittedName>
        <fullName evidence="2">Uncharacterized protein</fullName>
    </submittedName>
</protein>
<reference evidence="2" key="1">
    <citation type="submission" date="2020-11" db="EMBL/GenBank/DDBJ databases">
        <title>Chlorella ohadii genome sequencing and assembly.</title>
        <authorList>
            <person name="Murik O."/>
            <person name="Treves H."/>
            <person name="Kedem I."/>
            <person name="Shotland Y."/>
            <person name="Kaplan A."/>
        </authorList>
    </citation>
    <scope>NUCLEOTIDE SEQUENCE</scope>
    <source>
        <strain evidence="2">1</strain>
    </source>
</reference>
<gene>
    <name evidence="2" type="ORF">COHA_004001</name>
</gene>
<evidence type="ECO:0000313" key="2">
    <source>
        <dbReference type="EMBL" id="KAI7842361.1"/>
    </source>
</evidence>
<feature type="region of interest" description="Disordered" evidence="1">
    <location>
        <begin position="1"/>
        <end position="33"/>
    </location>
</feature>
<comment type="caution">
    <text evidence="2">The sequence shown here is derived from an EMBL/GenBank/DDBJ whole genome shotgun (WGS) entry which is preliminary data.</text>
</comment>
<proteinExistence type="predicted"/>
<keyword evidence="3" id="KW-1185">Reference proteome</keyword>
<evidence type="ECO:0000256" key="1">
    <source>
        <dbReference type="SAM" id="MobiDB-lite"/>
    </source>
</evidence>